<reference evidence="2 3" key="1">
    <citation type="submission" date="2018-05" db="EMBL/GenBank/DDBJ databases">
        <title>Spiribacter halobius sp. nov., a moderately halophilic bacterium isolated from marine solar saltern.</title>
        <authorList>
            <person name="Zheng W.-S."/>
            <person name="Lu D.-C."/>
            <person name="Du Z.-J."/>
        </authorList>
    </citation>
    <scope>NUCLEOTIDE SEQUENCE [LARGE SCALE GENOMIC DNA]</scope>
    <source>
        <strain evidence="2 3">E85</strain>
    </source>
</reference>
<dbReference type="InterPro" id="IPR009875">
    <property type="entry name" value="PilZ_domain"/>
</dbReference>
<protein>
    <recommendedName>
        <fullName evidence="1">PilZ domain-containing protein</fullName>
    </recommendedName>
</protein>
<dbReference type="Gene3D" id="2.40.10.220">
    <property type="entry name" value="predicted glycosyltransferase like domains"/>
    <property type="match status" value="1"/>
</dbReference>
<dbReference type="RefSeq" id="WP_109679043.1">
    <property type="nucleotide sequence ID" value="NZ_CP086615.1"/>
</dbReference>
<name>A0A2U2MZS2_9GAMM</name>
<evidence type="ECO:0000313" key="2">
    <source>
        <dbReference type="EMBL" id="PWG62485.1"/>
    </source>
</evidence>
<comment type="caution">
    <text evidence="2">The sequence shown here is derived from an EMBL/GenBank/DDBJ whole genome shotgun (WGS) entry which is preliminary data.</text>
</comment>
<dbReference type="Proteomes" id="UP000245474">
    <property type="component" value="Unassembled WGS sequence"/>
</dbReference>
<dbReference type="GO" id="GO:0035438">
    <property type="term" value="F:cyclic-di-GMP binding"/>
    <property type="evidence" value="ECO:0007669"/>
    <property type="project" value="InterPro"/>
</dbReference>
<dbReference type="SUPFAM" id="SSF141371">
    <property type="entry name" value="PilZ domain-like"/>
    <property type="match status" value="1"/>
</dbReference>
<dbReference type="OrthoDB" id="5797069at2"/>
<gene>
    <name evidence="2" type="ORF">DEM34_11920</name>
</gene>
<sequence>MSQYRPRNRRRMERFSADILVRVYHRGERVAEYRTHDVSQGGMGLKPGRVMFWRGTRLELQLFAPTRNRLITQRIPAVVRYCSSRGMGLKFRAGELPALRGEGLGLGEVERR</sequence>
<evidence type="ECO:0000259" key="1">
    <source>
        <dbReference type="Pfam" id="PF07238"/>
    </source>
</evidence>
<organism evidence="2 3">
    <name type="scientific">Sediminicurvatus halobius</name>
    <dbReference type="NCBI Taxonomy" id="2182432"/>
    <lineage>
        <taxon>Bacteria</taxon>
        <taxon>Pseudomonadati</taxon>
        <taxon>Pseudomonadota</taxon>
        <taxon>Gammaproteobacteria</taxon>
        <taxon>Chromatiales</taxon>
        <taxon>Ectothiorhodospiraceae</taxon>
        <taxon>Sediminicurvatus</taxon>
    </lineage>
</organism>
<keyword evidence="3" id="KW-1185">Reference proteome</keyword>
<evidence type="ECO:0000313" key="3">
    <source>
        <dbReference type="Proteomes" id="UP000245474"/>
    </source>
</evidence>
<dbReference type="AlphaFoldDB" id="A0A2U2MZS2"/>
<feature type="domain" description="PilZ" evidence="1">
    <location>
        <begin position="8"/>
        <end position="93"/>
    </location>
</feature>
<dbReference type="Pfam" id="PF07238">
    <property type="entry name" value="PilZ"/>
    <property type="match status" value="1"/>
</dbReference>
<proteinExistence type="predicted"/>
<accession>A0A2U2MZS2</accession>
<dbReference type="EMBL" id="QFFI01000018">
    <property type="protein sequence ID" value="PWG62485.1"/>
    <property type="molecule type" value="Genomic_DNA"/>
</dbReference>